<feature type="domain" description="Cyclin-like" evidence="6">
    <location>
        <begin position="109"/>
        <end position="190"/>
    </location>
</feature>
<feature type="domain" description="Cyclin-like" evidence="6">
    <location>
        <begin position="205"/>
        <end position="286"/>
    </location>
</feature>
<dbReference type="PROSITE" id="PS00782">
    <property type="entry name" value="TFIIB"/>
    <property type="match status" value="1"/>
</dbReference>
<name>A0A7C4NLE5_9CREN</name>
<dbReference type="SMART" id="SM00385">
    <property type="entry name" value="CYCLIN"/>
    <property type="match status" value="2"/>
</dbReference>
<reference evidence="8" key="1">
    <citation type="journal article" date="2020" name="mSystems">
        <title>Genome- and Community-Level Interaction Insights into Carbon Utilization and Element Cycling Functions of Hydrothermarchaeota in Hydrothermal Sediment.</title>
        <authorList>
            <person name="Zhou Z."/>
            <person name="Liu Y."/>
            <person name="Xu W."/>
            <person name="Pan J."/>
            <person name="Luo Z.H."/>
            <person name="Li M."/>
        </authorList>
    </citation>
    <scope>NUCLEOTIDE SEQUENCE [LARGE SCALE GENOMIC DNA]</scope>
    <source>
        <strain evidence="8">SpSt-637</strain>
        <strain evidence="7">SpSt-667</strain>
    </source>
</reference>
<dbReference type="EMBL" id="DTCK01000013">
    <property type="protein sequence ID" value="HGQ35546.1"/>
    <property type="molecule type" value="Genomic_DNA"/>
</dbReference>
<sequence length="294" mass="33530">MNPSCTDVVMDYERGVVLCAETGEIIEENNIVEGPDWRAFNYDEWQKRAHGGAISQTVHDVGLTTDIGVRDLSSTLISHREYMKMLRLRYLNKKVRVNKQDRKLVEALSNLNHVCAVLNLPEHVKETAAVIMKKIFYVLQPRRDDLQTLSIISVVLAARRHGIPVRVKHVVQNFNISEDRYWKLLSEVHMKVDIAEFKSFNDPRAFLSSIISNLRVSQKVHVLSSRVIEMLKKYGLTEGKDPAGIAAAAVYISAIVLDEKKTQKEVAKAANVTEVTIRNRYRDLMDKVEITIYV</sequence>
<evidence type="ECO:0000256" key="4">
    <source>
        <dbReference type="ARBA" id="ARBA00023015"/>
    </source>
</evidence>
<evidence type="ECO:0000259" key="6">
    <source>
        <dbReference type="SMART" id="SM00385"/>
    </source>
</evidence>
<proteinExistence type="inferred from homology"/>
<evidence type="ECO:0000256" key="3">
    <source>
        <dbReference type="ARBA" id="ARBA00022737"/>
    </source>
</evidence>
<dbReference type="InterPro" id="IPR013150">
    <property type="entry name" value="TFIIB_cyclin"/>
</dbReference>
<dbReference type="InterPro" id="IPR000812">
    <property type="entry name" value="TFIIB"/>
</dbReference>
<dbReference type="InterPro" id="IPR023486">
    <property type="entry name" value="TFIIB_CS"/>
</dbReference>
<dbReference type="GO" id="GO:0017025">
    <property type="term" value="F:TBP-class protein binding"/>
    <property type="evidence" value="ECO:0007669"/>
    <property type="project" value="InterPro"/>
</dbReference>
<evidence type="ECO:0000313" key="8">
    <source>
        <dbReference type="EMBL" id="HGQ63707.1"/>
    </source>
</evidence>
<keyword evidence="5" id="KW-0804">Transcription</keyword>
<evidence type="ECO:0000256" key="1">
    <source>
        <dbReference type="ARBA" id="ARBA00010857"/>
    </source>
</evidence>
<comment type="similarity">
    <text evidence="1">Belongs to the TFIIB family.</text>
</comment>
<dbReference type="GO" id="GO:0097550">
    <property type="term" value="C:transcription preinitiation complex"/>
    <property type="evidence" value="ECO:0007669"/>
    <property type="project" value="TreeGrafter"/>
</dbReference>
<evidence type="ECO:0000313" key="7">
    <source>
        <dbReference type="EMBL" id="HGQ35546.1"/>
    </source>
</evidence>
<organism evidence="8">
    <name type="scientific">Ignisphaera aggregans</name>
    <dbReference type="NCBI Taxonomy" id="334771"/>
    <lineage>
        <taxon>Archaea</taxon>
        <taxon>Thermoproteota</taxon>
        <taxon>Thermoprotei</taxon>
        <taxon>Desulfurococcales</taxon>
        <taxon>Desulfurococcaceae</taxon>
        <taxon>Ignisphaera</taxon>
    </lineage>
</organism>
<protein>
    <recommendedName>
        <fullName evidence="2">Transcription initiation factor IIB</fullName>
    </recommendedName>
</protein>
<dbReference type="SUPFAM" id="SSF47954">
    <property type="entry name" value="Cyclin-like"/>
    <property type="match status" value="2"/>
</dbReference>
<gene>
    <name evidence="8" type="ORF">ENU08_00440</name>
    <name evidence="7" type="ORF">ENU41_02565</name>
</gene>
<evidence type="ECO:0000256" key="2">
    <source>
        <dbReference type="ARBA" id="ARBA00013932"/>
    </source>
</evidence>
<dbReference type="CDD" id="cd20550">
    <property type="entry name" value="CYCLIN_TFIIB_archaea_like_rpt2"/>
    <property type="match status" value="1"/>
</dbReference>
<dbReference type="SUPFAM" id="SSF57783">
    <property type="entry name" value="Zinc beta-ribbon"/>
    <property type="match status" value="1"/>
</dbReference>
<dbReference type="Gene3D" id="1.10.472.10">
    <property type="entry name" value="Cyclin-like"/>
    <property type="match status" value="1"/>
</dbReference>
<keyword evidence="3" id="KW-0677">Repeat</keyword>
<dbReference type="PANTHER" id="PTHR11618">
    <property type="entry name" value="TRANSCRIPTION INITIATION FACTOR IIB-RELATED"/>
    <property type="match status" value="1"/>
</dbReference>
<dbReference type="CDD" id="cd00043">
    <property type="entry name" value="CYCLIN_SF"/>
    <property type="match status" value="1"/>
</dbReference>
<evidence type="ECO:0000256" key="5">
    <source>
        <dbReference type="ARBA" id="ARBA00023163"/>
    </source>
</evidence>
<dbReference type="InterPro" id="IPR013763">
    <property type="entry name" value="Cyclin-like_dom"/>
</dbReference>
<comment type="caution">
    <text evidence="8">The sequence shown here is derived from an EMBL/GenBank/DDBJ whole genome shotgun (WGS) entry which is preliminary data.</text>
</comment>
<dbReference type="AlphaFoldDB" id="A0A7C4NLE5"/>
<dbReference type="InterPro" id="IPR036915">
    <property type="entry name" value="Cyclin-like_sf"/>
</dbReference>
<keyword evidence="4" id="KW-0805">Transcription regulation</keyword>
<dbReference type="Pfam" id="PF00382">
    <property type="entry name" value="TFIIB"/>
    <property type="match status" value="1"/>
</dbReference>
<dbReference type="Gene3D" id="1.10.472.170">
    <property type="match status" value="1"/>
</dbReference>
<dbReference type="EMBL" id="DTBD01000005">
    <property type="protein sequence ID" value="HGQ63707.1"/>
    <property type="molecule type" value="Genomic_DNA"/>
</dbReference>
<dbReference type="GO" id="GO:0070897">
    <property type="term" value="P:transcription preinitiation complex assembly"/>
    <property type="evidence" value="ECO:0007669"/>
    <property type="project" value="InterPro"/>
</dbReference>
<accession>A0A7C4NLE5</accession>
<dbReference type="PRINTS" id="PR00685">
    <property type="entry name" value="TIFACTORIIB"/>
</dbReference>
<dbReference type="PANTHER" id="PTHR11618:SF13">
    <property type="entry name" value="TRANSCRIPTION INITIATION FACTOR IIB"/>
    <property type="match status" value="1"/>
</dbReference>